<evidence type="ECO:0000313" key="3">
    <source>
        <dbReference type="EMBL" id="CRK25156.1"/>
    </source>
</evidence>
<feature type="region of interest" description="Disordered" evidence="1">
    <location>
        <begin position="59"/>
        <end position="81"/>
    </location>
</feature>
<keyword evidence="2" id="KW-0472">Membrane</keyword>
<dbReference type="Proteomes" id="UP000045706">
    <property type="component" value="Unassembled WGS sequence"/>
</dbReference>
<evidence type="ECO:0000256" key="2">
    <source>
        <dbReference type="SAM" id="Phobius"/>
    </source>
</evidence>
<proteinExistence type="predicted"/>
<dbReference type="EMBL" id="CVQI01017446">
    <property type="protein sequence ID" value="CRK25156.1"/>
    <property type="molecule type" value="Genomic_DNA"/>
</dbReference>
<accession>A0A0G4LSV4</accession>
<sequence>MAPRGNLNPRTTLFCCHNENEMAPRGNLNPRTVVAPLAAFTMACLLFTYTRSSIRTAREQAGGQALTKPTPQQPIQNTTIK</sequence>
<gene>
    <name evidence="3" type="ORF">BN1723_013514</name>
</gene>
<name>A0A0G4LSV4_VERLO</name>
<protein>
    <submittedName>
        <fullName evidence="3">Uncharacterized protein</fullName>
    </submittedName>
</protein>
<keyword evidence="2" id="KW-1133">Transmembrane helix</keyword>
<dbReference type="AlphaFoldDB" id="A0A0G4LSV4"/>
<keyword evidence="2" id="KW-0812">Transmembrane</keyword>
<feature type="transmembrane region" description="Helical" evidence="2">
    <location>
        <begin position="33"/>
        <end position="50"/>
    </location>
</feature>
<organism evidence="3 4">
    <name type="scientific">Verticillium longisporum</name>
    <name type="common">Verticillium dahliae var. longisporum</name>
    <dbReference type="NCBI Taxonomy" id="100787"/>
    <lineage>
        <taxon>Eukaryota</taxon>
        <taxon>Fungi</taxon>
        <taxon>Dikarya</taxon>
        <taxon>Ascomycota</taxon>
        <taxon>Pezizomycotina</taxon>
        <taxon>Sordariomycetes</taxon>
        <taxon>Hypocreomycetidae</taxon>
        <taxon>Glomerellales</taxon>
        <taxon>Plectosphaerellaceae</taxon>
        <taxon>Verticillium</taxon>
    </lineage>
</organism>
<evidence type="ECO:0000256" key="1">
    <source>
        <dbReference type="SAM" id="MobiDB-lite"/>
    </source>
</evidence>
<feature type="compositionally biased region" description="Polar residues" evidence="1">
    <location>
        <begin position="67"/>
        <end position="81"/>
    </location>
</feature>
<reference evidence="4" key="1">
    <citation type="submission" date="2015-05" db="EMBL/GenBank/DDBJ databases">
        <authorList>
            <person name="Fogelqvist Johan"/>
        </authorList>
    </citation>
    <scope>NUCLEOTIDE SEQUENCE [LARGE SCALE GENOMIC DNA]</scope>
</reference>
<evidence type="ECO:0000313" key="4">
    <source>
        <dbReference type="Proteomes" id="UP000045706"/>
    </source>
</evidence>